<proteinExistence type="predicted"/>
<dbReference type="InterPro" id="IPR001509">
    <property type="entry name" value="Epimerase_deHydtase"/>
</dbReference>
<feature type="domain" description="NAD-dependent epimerase/dehydratase" evidence="1">
    <location>
        <begin position="4"/>
        <end position="220"/>
    </location>
</feature>
<evidence type="ECO:0000313" key="2">
    <source>
        <dbReference type="EMBL" id="SMF14564.1"/>
    </source>
</evidence>
<dbReference type="EMBL" id="FXAH01000003">
    <property type="protein sequence ID" value="SMF14564.1"/>
    <property type="molecule type" value="Genomic_DNA"/>
</dbReference>
<dbReference type="GeneID" id="95548668"/>
<evidence type="ECO:0000259" key="1">
    <source>
        <dbReference type="Pfam" id="PF01370"/>
    </source>
</evidence>
<keyword evidence="3" id="KW-1185">Reference proteome</keyword>
<dbReference type="Pfam" id="PF01370">
    <property type="entry name" value="Epimerase"/>
    <property type="match status" value="1"/>
</dbReference>
<reference evidence="3" key="1">
    <citation type="submission" date="2017-04" db="EMBL/GenBank/DDBJ databases">
        <authorList>
            <person name="Varghese N."/>
            <person name="Submissions S."/>
        </authorList>
    </citation>
    <scope>NUCLEOTIDE SEQUENCE [LARGE SCALE GENOMIC DNA]</scope>
    <source>
        <strain evidence="3">Ballard 720</strain>
    </source>
</reference>
<dbReference type="Gene3D" id="3.40.50.720">
    <property type="entry name" value="NAD(P)-binding Rossmann-like Domain"/>
    <property type="match status" value="1"/>
</dbReference>
<dbReference type="InterPro" id="IPR050177">
    <property type="entry name" value="Lipid_A_modif_metabolic_enz"/>
</dbReference>
<dbReference type="PRINTS" id="PR01713">
    <property type="entry name" value="NUCEPIMERASE"/>
</dbReference>
<dbReference type="RefSeq" id="WP_085225748.1">
    <property type="nucleotide sequence ID" value="NZ_BSQD01000003.1"/>
</dbReference>
<accession>A0A1X7DFI8</accession>
<dbReference type="PANTHER" id="PTHR43245:SF13">
    <property type="entry name" value="UDP-D-APIOSE_UDP-D-XYLOSE SYNTHASE 2"/>
    <property type="match status" value="1"/>
</dbReference>
<sequence length="295" mass="33031">MVRILMTGATGYLGSHLLERLAASPDRYDVTVIKRSFSCDARIRQWLPHIRVFDMDKAELASVFDGRGYDLILHAATDYGRKASTLADILQPNLLLPLRLLEAGISHGVRTFVNTDTMLDKRVSGYSLSKRQFREWLESLSHRVVAVNVSLEHFYGPGDDDSKFASFVVRSLLRNVESIALTEGTQRRDFVYIDDVVDAFVRVIEAHAESAPGYRHYEVGSGVPVPVRQFVETARAQCGNTATHLRFGAIPLRENEAMDVCVDISGLQALGWTPRWTLETGLAHTIELEQESILV</sequence>
<dbReference type="PANTHER" id="PTHR43245">
    <property type="entry name" value="BIFUNCTIONAL POLYMYXIN RESISTANCE PROTEIN ARNA"/>
    <property type="match status" value="1"/>
</dbReference>
<organism evidence="2 3">
    <name type="scientific">Trinickia caryophylli</name>
    <name type="common">Paraburkholderia caryophylli</name>
    <dbReference type="NCBI Taxonomy" id="28094"/>
    <lineage>
        <taxon>Bacteria</taxon>
        <taxon>Pseudomonadati</taxon>
        <taxon>Pseudomonadota</taxon>
        <taxon>Betaproteobacteria</taxon>
        <taxon>Burkholderiales</taxon>
        <taxon>Burkholderiaceae</taxon>
        <taxon>Trinickia</taxon>
    </lineage>
</organism>
<evidence type="ECO:0000313" key="3">
    <source>
        <dbReference type="Proteomes" id="UP000192911"/>
    </source>
</evidence>
<name>A0A1X7DFI8_TRICW</name>
<protein>
    <submittedName>
        <fullName evidence="2">Nucleoside-diphosphate-sugar epimerase</fullName>
    </submittedName>
</protein>
<dbReference type="STRING" id="28094.SAMN06295900_103120"/>
<dbReference type="SUPFAM" id="SSF51735">
    <property type="entry name" value="NAD(P)-binding Rossmann-fold domains"/>
    <property type="match status" value="1"/>
</dbReference>
<dbReference type="Proteomes" id="UP000192911">
    <property type="component" value="Unassembled WGS sequence"/>
</dbReference>
<dbReference type="OrthoDB" id="9769113at2"/>
<gene>
    <name evidence="2" type="ORF">SAMN06295900_103120</name>
</gene>
<dbReference type="AlphaFoldDB" id="A0A1X7DFI8"/>
<dbReference type="InterPro" id="IPR036291">
    <property type="entry name" value="NAD(P)-bd_dom_sf"/>
</dbReference>